<accession>A0ABN9QKY5</accession>
<gene>
    <name evidence="2" type="ORF">PCOR1329_LOCUS12086</name>
</gene>
<protein>
    <submittedName>
        <fullName evidence="2">Uncharacterized protein</fullName>
    </submittedName>
</protein>
<feature type="non-terminal residue" evidence="2">
    <location>
        <position position="105"/>
    </location>
</feature>
<feature type="non-terminal residue" evidence="2">
    <location>
        <position position="1"/>
    </location>
</feature>
<evidence type="ECO:0000313" key="3">
    <source>
        <dbReference type="Proteomes" id="UP001189429"/>
    </source>
</evidence>
<evidence type="ECO:0000313" key="2">
    <source>
        <dbReference type="EMBL" id="CAK0805616.1"/>
    </source>
</evidence>
<evidence type="ECO:0000256" key="1">
    <source>
        <dbReference type="SAM" id="MobiDB-lite"/>
    </source>
</evidence>
<name>A0ABN9QKY5_9DINO</name>
<keyword evidence="3" id="KW-1185">Reference proteome</keyword>
<proteinExistence type="predicted"/>
<feature type="region of interest" description="Disordered" evidence="1">
    <location>
        <begin position="86"/>
        <end position="105"/>
    </location>
</feature>
<reference evidence="2" key="1">
    <citation type="submission" date="2023-10" db="EMBL/GenBank/DDBJ databases">
        <authorList>
            <person name="Chen Y."/>
            <person name="Shah S."/>
            <person name="Dougan E. K."/>
            <person name="Thang M."/>
            <person name="Chan C."/>
        </authorList>
    </citation>
    <scope>NUCLEOTIDE SEQUENCE [LARGE SCALE GENOMIC DNA]</scope>
</reference>
<comment type="caution">
    <text evidence="2">The sequence shown here is derived from an EMBL/GenBank/DDBJ whole genome shotgun (WGS) entry which is preliminary data.</text>
</comment>
<sequence length="105" mass="11665">EKKAKKVKKVSDKEAIYRAAAGTHEVVWKPLKIEIDPSCDTGETATGKGRYWFLVPYLVDIMPLIDVSKQAGLIFRRRIDWDSKALEKKSETKRPGDAGFGAGSA</sequence>
<organism evidence="2 3">
    <name type="scientific">Prorocentrum cordatum</name>
    <dbReference type="NCBI Taxonomy" id="2364126"/>
    <lineage>
        <taxon>Eukaryota</taxon>
        <taxon>Sar</taxon>
        <taxon>Alveolata</taxon>
        <taxon>Dinophyceae</taxon>
        <taxon>Prorocentrales</taxon>
        <taxon>Prorocentraceae</taxon>
        <taxon>Prorocentrum</taxon>
    </lineage>
</organism>
<dbReference type="Proteomes" id="UP001189429">
    <property type="component" value="Unassembled WGS sequence"/>
</dbReference>
<dbReference type="EMBL" id="CAUYUJ010003510">
    <property type="protein sequence ID" value="CAK0805616.1"/>
    <property type="molecule type" value="Genomic_DNA"/>
</dbReference>
<feature type="compositionally biased region" description="Basic and acidic residues" evidence="1">
    <location>
        <begin position="86"/>
        <end position="96"/>
    </location>
</feature>